<dbReference type="InterPro" id="IPR023393">
    <property type="entry name" value="START-like_dom_sf"/>
</dbReference>
<evidence type="ECO:0000256" key="1">
    <source>
        <dbReference type="ARBA" id="ARBA00006817"/>
    </source>
</evidence>
<proteinExistence type="inferred from homology"/>
<dbReference type="InterPro" id="IPR013538">
    <property type="entry name" value="ASHA1/2-like_C"/>
</dbReference>
<dbReference type="EMBL" id="MIGB01000006">
    <property type="protein sequence ID" value="OSY42037.1"/>
    <property type="molecule type" value="Genomic_DNA"/>
</dbReference>
<dbReference type="Pfam" id="PF08327">
    <property type="entry name" value="AHSA1"/>
    <property type="match status" value="1"/>
</dbReference>
<dbReference type="SUPFAM" id="SSF55961">
    <property type="entry name" value="Bet v1-like"/>
    <property type="match status" value="1"/>
</dbReference>
<dbReference type="AlphaFoldDB" id="A0A1Y2N4M6"/>
<gene>
    <name evidence="3" type="ORF">BG845_01533</name>
</gene>
<accession>A0A1Y2N4M6</accession>
<dbReference type="RefSeq" id="WP_085911840.1">
    <property type="nucleotide sequence ID" value="NZ_AP018920.1"/>
</dbReference>
<evidence type="ECO:0000313" key="3">
    <source>
        <dbReference type="EMBL" id="OSY42037.1"/>
    </source>
</evidence>
<feature type="domain" description="Activator of Hsp90 ATPase homologue 1/2-like C-terminal" evidence="2">
    <location>
        <begin position="26"/>
        <end position="148"/>
    </location>
</feature>
<reference evidence="3 4" key="1">
    <citation type="submission" date="2016-09" db="EMBL/GenBank/DDBJ databases">
        <title>Pseudonocardia autotrophica DSM535, a candidate organism with high potential of specific P450 cytochromes.</title>
        <authorList>
            <person name="Grumaz C."/>
            <person name="Vainshtein Y."/>
            <person name="Kirstahler P."/>
            <person name="Sohn K."/>
        </authorList>
    </citation>
    <scope>NUCLEOTIDE SEQUENCE [LARGE SCALE GENOMIC DNA]</scope>
    <source>
        <strain evidence="3 4">DSM 535</strain>
    </source>
</reference>
<comment type="similarity">
    <text evidence="1">Belongs to the AHA1 family.</text>
</comment>
<dbReference type="Gene3D" id="3.30.530.20">
    <property type="match status" value="1"/>
</dbReference>
<sequence length="267" mass="28601">MSEVRTSIDDEDGRYRAVAEIEVSGTPEQVWELIATGPGVEAWFVPAEVEPGVGGRYLTRHGDFGDSEGVITAWEPPHRIAYDEPDWQGPGTEVPTWNTEIVVEAVSGSICVVRLSSGFLAGGDAWSDVIVGTFAGWSGALRNLRLYLTHFAGLPVTTLWIRHELPLGAPDVITAAGLREGRVGAPAATAAPAPTLSGTLEQRTDDSVVVRTAEPCPGIAEITTLRHEGTWVVFGWTLYGEDGPEVLDRERAAWASWLAGQVTRTGG</sequence>
<comment type="caution">
    <text evidence="3">The sequence shown here is derived from an EMBL/GenBank/DDBJ whole genome shotgun (WGS) entry which is preliminary data.</text>
</comment>
<organism evidence="3 4">
    <name type="scientific">Pseudonocardia autotrophica</name>
    <name type="common">Amycolata autotrophica</name>
    <name type="synonym">Nocardia autotrophica</name>
    <dbReference type="NCBI Taxonomy" id="2074"/>
    <lineage>
        <taxon>Bacteria</taxon>
        <taxon>Bacillati</taxon>
        <taxon>Actinomycetota</taxon>
        <taxon>Actinomycetes</taxon>
        <taxon>Pseudonocardiales</taxon>
        <taxon>Pseudonocardiaceae</taxon>
        <taxon>Pseudonocardia</taxon>
    </lineage>
</organism>
<evidence type="ECO:0000259" key="2">
    <source>
        <dbReference type="Pfam" id="PF08327"/>
    </source>
</evidence>
<dbReference type="STRING" id="2074.BG845_01533"/>
<dbReference type="Proteomes" id="UP000194360">
    <property type="component" value="Unassembled WGS sequence"/>
</dbReference>
<evidence type="ECO:0000313" key="4">
    <source>
        <dbReference type="Proteomes" id="UP000194360"/>
    </source>
</evidence>
<dbReference type="OrthoDB" id="8417725at2"/>
<dbReference type="CDD" id="cd07814">
    <property type="entry name" value="SRPBCC_CalC_Aha1-like"/>
    <property type="match status" value="1"/>
</dbReference>
<keyword evidence="4" id="KW-1185">Reference proteome</keyword>
<protein>
    <recommendedName>
        <fullName evidence="2">Activator of Hsp90 ATPase homologue 1/2-like C-terminal domain-containing protein</fullName>
    </recommendedName>
</protein>
<name>A0A1Y2N4M6_PSEAH</name>